<name>A0A927B284_9BACT</name>
<protein>
    <submittedName>
        <fullName evidence="1">Uncharacterized protein</fullName>
    </submittedName>
</protein>
<accession>A0A927B284</accession>
<dbReference type="Proteomes" id="UP000653797">
    <property type="component" value="Unassembled WGS sequence"/>
</dbReference>
<gene>
    <name evidence="1" type="ORF">IC230_13950</name>
</gene>
<evidence type="ECO:0000313" key="2">
    <source>
        <dbReference type="Proteomes" id="UP000653797"/>
    </source>
</evidence>
<comment type="caution">
    <text evidence="1">The sequence shown here is derived from an EMBL/GenBank/DDBJ whole genome shotgun (WGS) entry which is preliminary data.</text>
</comment>
<evidence type="ECO:0000313" key="1">
    <source>
        <dbReference type="EMBL" id="MBD2754006.1"/>
    </source>
</evidence>
<organism evidence="1 2">
    <name type="scientific">Spirosoma validum</name>
    <dbReference type="NCBI Taxonomy" id="2771355"/>
    <lineage>
        <taxon>Bacteria</taxon>
        <taxon>Pseudomonadati</taxon>
        <taxon>Bacteroidota</taxon>
        <taxon>Cytophagia</taxon>
        <taxon>Cytophagales</taxon>
        <taxon>Cytophagaceae</taxon>
        <taxon>Spirosoma</taxon>
    </lineage>
</organism>
<dbReference type="AlphaFoldDB" id="A0A927B284"/>
<reference evidence="1" key="1">
    <citation type="submission" date="2020-09" db="EMBL/GenBank/DDBJ databases">
        <authorList>
            <person name="Kim M.K."/>
        </authorList>
    </citation>
    <scope>NUCLEOTIDE SEQUENCE</scope>
    <source>
        <strain evidence="1">BT704</strain>
    </source>
</reference>
<sequence>MEKNGVSDADYIRGKLDSNEEVRVRKIDNGETMTAYSYDAEETSIGSVNNRDAIKCKWNDENGVEWDDVFNIYAFEQAD</sequence>
<keyword evidence="2" id="KW-1185">Reference proteome</keyword>
<dbReference type="EMBL" id="JACXAA010000004">
    <property type="protein sequence ID" value="MBD2754006.1"/>
    <property type="molecule type" value="Genomic_DNA"/>
</dbReference>
<proteinExistence type="predicted"/>
<dbReference type="RefSeq" id="WP_191039638.1">
    <property type="nucleotide sequence ID" value="NZ_JACXAA010000004.1"/>
</dbReference>